<proteinExistence type="inferred from homology"/>
<comment type="catalytic activity">
    <reaction evidence="13 14">
        <text>heme b + (2E,6E)-farnesyl diphosphate + H2O = Fe(II)-heme o + diphosphate</text>
        <dbReference type="Rhea" id="RHEA:28070"/>
        <dbReference type="ChEBI" id="CHEBI:15377"/>
        <dbReference type="ChEBI" id="CHEBI:33019"/>
        <dbReference type="ChEBI" id="CHEBI:60344"/>
        <dbReference type="ChEBI" id="CHEBI:60530"/>
        <dbReference type="ChEBI" id="CHEBI:175763"/>
        <dbReference type="EC" id="2.5.1.141"/>
    </reaction>
</comment>
<keyword evidence="5 14" id="KW-0808">Transferase</keyword>
<feature type="transmembrane region" description="Helical" evidence="14">
    <location>
        <begin position="54"/>
        <end position="77"/>
    </location>
</feature>
<dbReference type="AlphaFoldDB" id="A0A518AKA2"/>
<evidence type="ECO:0000313" key="16">
    <source>
        <dbReference type="Proteomes" id="UP000315750"/>
    </source>
</evidence>
<feature type="transmembrane region" description="Helical" evidence="14">
    <location>
        <begin position="151"/>
        <end position="170"/>
    </location>
</feature>
<sequence length="303" mass="32589">MSTPTTTGVMTDRVAWTSRFADFWELTKPRIVAMELITIAMGFYLAAGSQWSPLVLVATLLGTGLVAGSASTLNMWLERDLDAMMVRTANRPLPAGRVVPWHAVVYGLLLLAGGVALLAIGPGAPTLTLGLICWCLYVVIYTPLKTRSTLNTAVGAASGSLPIVMGWVAAGGKLDWVGCALFGVLYLWQYPHFMAIAWRCKDDYQRGGYVMSTTVDPSGRRAGQLAIIGSLLLIPVSLVPIMVSDSMLLSSAYAIWCVLLAGVYLWASVVFARSPGDVSSRLLLRASLIYLPCWILGLFLVAI</sequence>
<dbReference type="RefSeq" id="WP_197528976.1">
    <property type="nucleotide sequence ID" value="NZ_CP036278.1"/>
</dbReference>
<comment type="similarity">
    <text evidence="14">Belongs to the UbiA prenyltransferase family. Protoheme IX farnesyltransferase subfamily.</text>
</comment>
<dbReference type="EMBL" id="CP036278">
    <property type="protein sequence ID" value="QDU55145.1"/>
    <property type="molecule type" value="Genomic_DNA"/>
</dbReference>
<dbReference type="UniPathway" id="UPA00834">
    <property type="reaction ID" value="UER00712"/>
</dbReference>
<evidence type="ECO:0000256" key="7">
    <source>
        <dbReference type="ARBA" id="ARBA00022989"/>
    </source>
</evidence>
<organism evidence="15 16">
    <name type="scientific">Aeoliella mucimassa</name>
    <dbReference type="NCBI Taxonomy" id="2527972"/>
    <lineage>
        <taxon>Bacteria</taxon>
        <taxon>Pseudomonadati</taxon>
        <taxon>Planctomycetota</taxon>
        <taxon>Planctomycetia</taxon>
        <taxon>Pirellulales</taxon>
        <taxon>Lacipirellulaceae</taxon>
        <taxon>Aeoliella</taxon>
    </lineage>
</organism>
<evidence type="ECO:0000256" key="12">
    <source>
        <dbReference type="ARBA" id="ARBA00042475"/>
    </source>
</evidence>
<keyword evidence="8 14" id="KW-0350">Heme biosynthesis</keyword>
<dbReference type="CDD" id="cd13957">
    <property type="entry name" value="PT_UbiA_Cox10"/>
    <property type="match status" value="1"/>
</dbReference>
<comment type="function">
    <text evidence="14">Converts heme B (protoheme IX) to heme O by substitution of the vinyl group on carbon 2 of heme B porphyrin ring with a hydroxyethyl farnesyl side group.</text>
</comment>
<evidence type="ECO:0000256" key="5">
    <source>
        <dbReference type="ARBA" id="ARBA00022679"/>
    </source>
</evidence>
<keyword evidence="6 14" id="KW-0812">Transmembrane</keyword>
<feature type="transmembrane region" description="Helical" evidence="14">
    <location>
        <begin position="282"/>
        <end position="302"/>
    </location>
</feature>
<dbReference type="PROSITE" id="PS00943">
    <property type="entry name" value="UBIA"/>
    <property type="match status" value="1"/>
</dbReference>
<name>A0A518AKA2_9BACT</name>
<dbReference type="HAMAP" id="MF_00154">
    <property type="entry name" value="CyoE_CtaB"/>
    <property type="match status" value="1"/>
</dbReference>
<dbReference type="InterPro" id="IPR030470">
    <property type="entry name" value="UbiA_prenylTrfase_CS"/>
</dbReference>
<evidence type="ECO:0000256" key="4">
    <source>
        <dbReference type="ARBA" id="ARBA00022475"/>
    </source>
</evidence>
<comment type="subcellular location">
    <subcellularLocation>
        <location evidence="1 14">Cell membrane</location>
        <topology evidence="1 14">Multi-pass membrane protein</topology>
    </subcellularLocation>
</comment>
<dbReference type="InterPro" id="IPR044878">
    <property type="entry name" value="UbiA_sf"/>
</dbReference>
<dbReference type="KEGG" id="amuc:Pan181_13310"/>
<evidence type="ECO:0000313" key="15">
    <source>
        <dbReference type="EMBL" id="QDU55145.1"/>
    </source>
</evidence>
<gene>
    <name evidence="15" type="primary">ctaB2</name>
    <name evidence="14" type="synonym">ctaB</name>
    <name evidence="15" type="ORF">Pan181_13310</name>
</gene>
<reference evidence="15 16" key="1">
    <citation type="submission" date="2019-02" db="EMBL/GenBank/DDBJ databases">
        <title>Deep-cultivation of Planctomycetes and their phenomic and genomic characterization uncovers novel biology.</title>
        <authorList>
            <person name="Wiegand S."/>
            <person name="Jogler M."/>
            <person name="Boedeker C."/>
            <person name="Pinto D."/>
            <person name="Vollmers J."/>
            <person name="Rivas-Marin E."/>
            <person name="Kohn T."/>
            <person name="Peeters S.H."/>
            <person name="Heuer A."/>
            <person name="Rast P."/>
            <person name="Oberbeckmann S."/>
            <person name="Bunk B."/>
            <person name="Jeske O."/>
            <person name="Meyerdierks A."/>
            <person name="Storesund J.E."/>
            <person name="Kallscheuer N."/>
            <person name="Luecker S."/>
            <person name="Lage O.M."/>
            <person name="Pohl T."/>
            <person name="Merkel B.J."/>
            <person name="Hornburger P."/>
            <person name="Mueller R.-W."/>
            <person name="Bruemmer F."/>
            <person name="Labrenz M."/>
            <person name="Spormann A.M."/>
            <person name="Op den Camp H."/>
            <person name="Overmann J."/>
            <person name="Amann R."/>
            <person name="Jetten M.S.M."/>
            <person name="Mascher T."/>
            <person name="Medema M.H."/>
            <person name="Devos D.P."/>
            <person name="Kaster A.-K."/>
            <person name="Ovreas L."/>
            <person name="Rohde M."/>
            <person name="Galperin M.Y."/>
            <person name="Jogler C."/>
        </authorList>
    </citation>
    <scope>NUCLEOTIDE SEQUENCE [LARGE SCALE GENOMIC DNA]</scope>
    <source>
        <strain evidence="15 16">Pan181</strain>
    </source>
</reference>
<dbReference type="PANTHER" id="PTHR43448">
    <property type="entry name" value="PROTOHEME IX FARNESYLTRANSFERASE, MITOCHONDRIAL"/>
    <property type="match status" value="1"/>
</dbReference>
<evidence type="ECO:0000256" key="14">
    <source>
        <dbReference type="HAMAP-Rule" id="MF_00154"/>
    </source>
</evidence>
<evidence type="ECO:0000256" key="3">
    <source>
        <dbReference type="ARBA" id="ARBA00012292"/>
    </source>
</evidence>
<evidence type="ECO:0000256" key="2">
    <source>
        <dbReference type="ARBA" id="ARBA00004919"/>
    </source>
</evidence>
<comment type="miscellaneous">
    <text evidence="14">Carbon 2 of the heme B porphyrin ring is defined according to the Fischer nomenclature.</text>
</comment>
<dbReference type="GO" id="GO:0005886">
    <property type="term" value="C:plasma membrane"/>
    <property type="evidence" value="ECO:0007669"/>
    <property type="project" value="UniProtKB-SubCell"/>
</dbReference>
<dbReference type="Proteomes" id="UP000315750">
    <property type="component" value="Chromosome"/>
</dbReference>
<feature type="transmembrane region" description="Helical" evidence="14">
    <location>
        <begin position="249"/>
        <end position="270"/>
    </location>
</feature>
<feature type="transmembrane region" description="Helical" evidence="14">
    <location>
        <begin position="126"/>
        <end position="144"/>
    </location>
</feature>
<evidence type="ECO:0000256" key="8">
    <source>
        <dbReference type="ARBA" id="ARBA00023133"/>
    </source>
</evidence>
<keyword evidence="16" id="KW-1185">Reference proteome</keyword>
<feature type="transmembrane region" description="Helical" evidence="14">
    <location>
        <begin position="225"/>
        <end position="243"/>
    </location>
</feature>
<dbReference type="EC" id="2.5.1.141" evidence="3 14"/>
<evidence type="ECO:0000256" key="10">
    <source>
        <dbReference type="ARBA" id="ARBA00030253"/>
    </source>
</evidence>
<evidence type="ECO:0000256" key="11">
    <source>
        <dbReference type="ARBA" id="ARBA00040810"/>
    </source>
</evidence>
<comment type="pathway">
    <text evidence="2 14">Porphyrin-containing compound metabolism; heme O biosynthesis; heme O from protoheme: step 1/1.</text>
</comment>
<dbReference type="PANTHER" id="PTHR43448:SF7">
    <property type="entry name" value="4-HYDROXYBENZOATE SOLANESYLTRANSFERASE"/>
    <property type="match status" value="1"/>
</dbReference>
<dbReference type="Gene3D" id="1.10.357.140">
    <property type="entry name" value="UbiA prenyltransferase"/>
    <property type="match status" value="1"/>
</dbReference>
<dbReference type="GO" id="GO:0008495">
    <property type="term" value="F:protoheme IX farnesyltransferase activity"/>
    <property type="evidence" value="ECO:0007669"/>
    <property type="project" value="UniProtKB-UniRule"/>
</dbReference>
<accession>A0A518AKA2</accession>
<keyword evidence="7 14" id="KW-1133">Transmembrane helix</keyword>
<dbReference type="InterPro" id="IPR006369">
    <property type="entry name" value="Protohaem_IX_farnesylTrfase"/>
</dbReference>
<dbReference type="NCBIfam" id="TIGR01473">
    <property type="entry name" value="cyoE_ctaB"/>
    <property type="match status" value="1"/>
</dbReference>
<dbReference type="GO" id="GO:0048034">
    <property type="term" value="P:heme O biosynthetic process"/>
    <property type="evidence" value="ECO:0007669"/>
    <property type="project" value="UniProtKB-UniRule"/>
</dbReference>
<keyword evidence="4 14" id="KW-1003">Cell membrane</keyword>
<evidence type="ECO:0000256" key="13">
    <source>
        <dbReference type="ARBA" id="ARBA00047690"/>
    </source>
</evidence>
<evidence type="ECO:0000256" key="1">
    <source>
        <dbReference type="ARBA" id="ARBA00004651"/>
    </source>
</evidence>
<keyword evidence="9 14" id="KW-0472">Membrane</keyword>
<protein>
    <recommendedName>
        <fullName evidence="11 14">Protoheme IX farnesyltransferase</fullName>
        <ecNumber evidence="3 14">2.5.1.141</ecNumber>
    </recommendedName>
    <alternativeName>
        <fullName evidence="12 14">Heme B farnesyltransferase</fullName>
    </alternativeName>
    <alternativeName>
        <fullName evidence="10 14">Heme O synthase</fullName>
    </alternativeName>
</protein>
<evidence type="ECO:0000256" key="6">
    <source>
        <dbReference type="ARBA" id="ARBA00022692"/>
    </source>
</evidence>
<feature type="transmembrane region" description="Helical" evidence="14">
    <location>
        <begin position="176"/>
        <end position="198"/>
    </location>
</feature>
<dbReference type="Pfam" id="PF01040">
    <property type="entry name" value="UbiA"/>
    <property type="match status" value="1"/>
</dbReference>
<feature type="transmembrane region" description="Helical" evidence="14">
    <location>
        <begin position="98"/>
        <end position="120"/>
    </location>
</feature>
<dbReference type="InterPro" id="IPR000537">
    <property type="entry name" value="UbiA_prenyltransferase"/>
</dbReference>
<feature type="transmembrane region" description="Helical" evidence="14">
    <location>
        <begin position="31"/>
        <end position="48"/>
    </location>
</feature>
<evidence type="ECO:0000256" key="9">
    <source>
        <dbReference type="ARBA" id="ARBA00023136"/>
    </source>
</evidence>